<evidence type="ECO:0000256" key="3">
    <source>
        <dbReference type="ARBA" id="ARBA00022801"/>
    </source>
</evidence>
<reference evidence="6" key="1">
    <citation type="submission" date="2020-05" db="EMBL/GenBank/DDBJ databases">
        <authorList>
            <person name="Chiriac C."/>
            <person name="Salcher M."/>
            <person name="Ghai R."/>
            <person name="Kavagutti S V."/>
        </authorList>
    </citation>
    <scope>NUCLEOTIDE SEQUENCE</scope>
</reference>
<evidence type="ECO:0000256" key="4">
    <source>
        <dbReference type="ARBA" id="ARBA00022833"/>
    </source>
</evidence>
<keyword evidence="4" id="KW-0862">Zinc</keyword>
<evidence type="ECO:0000256" key="2">
    <source>
        <dbReference type="ARBA" id="ARBA00022723"/>
    </source>
</evidence>
<dbReference type="SMART" id="SM00849">
    <property type="entry name" value="Lactamase_B"/>
    <property type="match status" value="1"/>
</dbReference>
<dbReference type="AlphaFoldDB" id="A0A6J6EFD1"/>
<dbReference type="GO" id="GO:0046872">
    <property type="term" value="F:metal ion binding"/>
    <property type="evidence" value="ECO:0007669"/>
    <property type="project" value="UniProtKB-KW"/>
</dbReference>
<dbReference type="SUPFAM" id="SSF56281">
    <property type="entry name" value="Metallo-hydrolase/oxidoreductase"/>
    <property type="match status" value="1"/>
</dbReference>
<feature type="domain" description="Metallo-beta-lactamase" evidence="5">
    <location>
        <begin position="32"/>
        <end position="207"/>
    </location>
</feature>
<keyword evidence="2" id="KW-0479">Metal-binding</keyword>
<dbReference type="InterPro" id="IPR051453">
    <property type="entry name" value="MBL_Glyoxalase_II"/>
</dbReference>
<evidence type="ECO:0000256" key="1">
    <source>
        <dbReference type="ARBA" id="ARBA00001947"/>
    </source>
</evidence>
<proteinExistence type="predicted"/>
<dbReference type="CDD" id="cd16275">
    <property type="entry name" value="BaeB-like_MBL-fold"/>
    <property type="match status" value="1"/>
</dbReference>
<name>A0A6J6EFD1_9ZZZZ</name>
<dbReference type="InterPro" id="IPR001279">
    <property type="entry name" value="Metallo-B-lactamas"/>
</dbReference>
<organism evidence="6">
    <name type="scientific">freshwater metagenome</name>
    <dbReference type="NCBI Taxonomy" id="449393"/>
    <lineage>
        <taxon>unclassified sequences</taxon>
        <taxon>metagenomes</taxon>
        <taxon>ecological metagenomes</taxon>
    </lineage>
</organism>
<dbReference type="Gene3D" id="3.60.15.10">
    <property type="entry name" value="Ribonuclease Z/Hydroxyacylglutathione hydrolase-like"/>
    <property type="match status" value="1"/>
</dbReference>
<dbReference type="PANTHER" id="PTHR46233">
    <property type="entry name" value="HYDROXYACYLGLUTATHIONE HYDROLASE GLOC"/>
    <property type="match status" value="1"/>
</dbReference>
<dbReference type="Pfam" id="PF00753">
    <property type="entry name" value="Lactamase_B"/>
    <property type="match status" value="1"/>
</dbReference>
<keyword evidence="3" id="KW-0378">Hydrolase</keyword>
<accession>A0A6J6EFD1</accession>
<evidence type="ECO:0000259" key="5">
    <source>
        <dbReference type="SMART" id="SM00849"/>
    </source>
</evidence>
<dbReference type="InterPro" id="IPR036866">
    <property type="entry name" value="RibonucZ/Hydroxyglut_hydro"/>
</dbReference>
<gene>
    <name evidence="6" type="ORF">UFOPK1722_00516</name>
</gene>
<evidence type="ECO:0000313" key="6">
    <source>
        <dbReference type="EMBL" id="CAB4573043.1"/>
    </source>
</evidence>
<dbReference type="PANTHER" id="PTHR46233:SF3">
    <property type="entry name" value="HYDROXYACYLGLUTATHIONE HYDROLASE GLOC"/>
    <property type="match status" value="1"/>
</dbReference>
<dbReference type="EMBL" id="CAEZTS010000031">
    <property type="protein sequence ID" value="CAB4573043.1"/>
    <property type="molecule type" value="Genomic_DNA"/>
</dbReference>
<dbReference type="GO" id="GO:0016787">
    <property type="term" value="F:hydrolase activity"/>
    <property type="evidence" value="ECO:0007669"/>
    <property type="project" value="UniProtKB-KW"/>
</dbReference>
<protein>
    <submittedName>
        <fullName evidence="6">Unannotated protein</fullName>
    </submittedName>
</protein>
<sequence>MGLDSTNERFFFRQLLSGRDFAREDPLARQMVNFVYLIGDRGTSECVVVDPAYCVDEIVDLVEAEGMSLVGALASHYHPDHIGGSMMNYRIEGISRLLERVDLPIHVNEHELPWVVRTTGVSESNLVAHGSGDVVEVGEVSIDLIHTPGHTPGSQCFHVGGCLVSGDTLFLDGCGRTDLPGSNPDDMFHSLQRLNDMPDSTVIFPGHRYSNESHEELASVRSHNFVLKPKTKEQWLTIFGG</sequence>
<comment type="cofactor">
    <cofactor evidence="1">
        <name>Zn(2+)</name>
        <dbReference type="ChEBI" id="CHEBI:29105"/>
    </cofactor>
</comment>